<evidence type="ECO:0000259" key="4">
    <source>
        <dbReference type="Pfam" id="PF16331"/>
    </source>
</evidence>
<dbReference type="eggNOG" id="COG1729">
    <property type="taxonomic scope" value="Bacteria"/>
</dbReference>
<dbReference type="InterPro" id="IPR011990">
    <property type="entry name" value="TPR-like_helical_dom_sf"/>
</dbReference>
<dbReference type="GO" id="GO:0043093">
    <property type="term" value="P:FtsZ-dependent cytokinesis"/>
    <property type="evidence" value="ECO:0007669"/>
    <property type="project" value="UniProtKB-UniRule"/>
</dbReference>
<dbReference type="STRING" id="742823.HMPREF9465_00492"/>
<dbReference type="SUPFAM" id="SSF48452">
    <property type="entry name" value="TPR-like"/>
    <property type="match status" value="1"/>
</dbReference>
<comment type="function">
    <text evidence="2">Mediates coordination of peptidoglycan synthesis and outer membrane constriction during cell division.</text>
</comment>
<dbReference type="RefSeq" id="WP_005433805.1">
    <property type="nucleotide sequence ID" value="NZ_JH815514.1"/>
</dbReference>
<keyword evidence="2" id="KW-0131">Cell cycle</keyword>
<dbReference type="EMBL" id="ADMG01000016">
    <property type="protein sequence ID" value="EKB31915.1"/>
    <property type="molecule type" value="Genomic_DNA"/>
</dbReference>
<feature type="domain" description="Outer membrane lipoprotein BamD-like" evidence="3">
    <location>
        <begin position="119"/>
        <end position="235"/>
    </location>
</feature>
<name>K1JJU2_9BURK</name>
<dbReference type="AlphaFoldDB" id="K1JJU2"/>
<evidence type="ECO:0000256" key="1">
    <source>
        <dbReference type="ARBA" id="ARBA00022729"/>
    </source>
</evidence>
<dbReference type="Proteomes" id="UP000005835">
    <property type="component" value="Unassembled WGS sequence"/>
</dbReference>
<keyword evidence="2" id="KW-0175">Coiled coil</keyword>
<dbReference type="Gene3D" id="1.20.5.110">
    <property type="match status" value="1"/>
</dbReference>
<evidence type="ECO:0000313" key="6">
    <source>
        <dbReference type="Proteomes" id="UP000005835"/>
    </source>
</evidence>
<dbReference type="Pfam" id="PF16331">
    <property type="entry name" value="TolA_bind_tri"/>
    <property type="match status" value="1"/>
</dbReference>
<comment type="caution">
    <text evidence="5">The sequence shown here is derived from an EMBL/GenBank/DDBJ whole genome shotgun (WGS) entry which is preliminary data.</text>
</comment>
<protein>
    <recommendedName>
        <fullName evidence="2">Cell division coordinator CpoB</fullName>
    </recommendedName>
</protein>
<dbReference type="HAMAP" id="MF_02066">
    <property type="entry name" value="CpoB"/>
    <property type="match status" value="1"/>
</dbReference>
<keyword evidence="2" id="KW-0574">Periplasm</keyword>
<dbReference type="InterPro" id="IPR039565">
    <property type="entry name" value="BamD-like"/>
</dbReference>
<dbReference type="InterPro" id="IPR034706">
    <property type="entry name" value="CpoB"/>
</dbReference>
<dbReference type="Gene3D" id="1.25.40.10">
    <property type="entry name" value="Tetratricopeptide repeat domain"/>
    <property type="match status" value="1"/>
</dbReference>
<keyword evidence="2" id="KW-0132">Cell division</keyword>
<dbReference type="GO" id="GO:0030288">
    <property type="term" value="C:outer membrane-bounded periplasmic space"/>
    <property type="evidence" value="ECO:0007669"/>
    <property type="project" value="UniProtKB-UniRule"/>
</dbReference>
<gene>
    <name evidence="2" type="primary">cpoB</name>
    <name evidence="5" type="ORF">HMPREF9465_00492</name>
</gene>
<keyword evidence="6" id="KW-1185">Reference proteome</keyword>
<sequence length="241" mass="26276" precursor="true">MNLNKLMVQACTAAILSGSAAGAMAFADDDARRAILDLRAQVAALEEQLKNAQISFATRLDNLQNQNRLLTGQVEELTNAIRQEKRSTRELYTSIDERLGKFEPREVEVNGEKVMVQPQEQAAYDAAVELLKAGDYKKAAAAFSTFGAEWPKSAYAADAVYWRGSCLFALEQYKSTINVQNSLIRSYPKHPRVADAMISVASSQAALGNVKAASATLAKVIKQYPNSDAAKTAAQLQKTLK</sequence>
<feature type="coiled-coil region" evidence="2">
    <location>
        <begin position="28"/>
        <end position="87"/>
    </location>
</feature>
<comment type="similarity">
    <text evidence="2">Belongs to the CpoB family.</text>
</comment>
<evidence type="ECO:0000256" key="2">
    <source>
        <dbReference type="HAMAP-Rule" id="MF_02066"/>
    </source>
</evidence>
<dbReference type="OrthoDB" id="8525418at2"/>
<organism evidence="5 6">
    <name type="scientific">Sutterella wadsworthensis 2_1_59BFAA</name>
    <dbReference type="NCBI Taxonomy" id="742823"/>
    <lineage>
        <taxon>Bacteria</taxon>
        <taxon>Pseudomonadati</taxon>
        <taxon>Pseudomonadota</taxon>
        <taxon>Betaproteobacteria</taxon>
        <taxon>Burkholderiales</taxon>
        <taxon>Sutterellaceae</taxon>
        <taxon>Sutterella</taxon>
    </lineage>
</organism>
<feature type="domain" description="YbgF trimerisation" evidence="4">
    <location>
        <begin position="38"/>
        <end position="105"/>
    </location>
</feature>
<keyword evidence="1 2" id="KW-0732">Signal</keyword>
<dbReference type="InterPro" id="IPR014162">
    <property type="entry name" value="CpoB_C"/>
</dbReference>
<dbReference type="PATRIC" id="fig|742823.3.peg.489"/>
<reference evidence="5 6" key="1">
    <citation type="submission" date="2012-05" db="EMBL/GenBank/DDBJ databases">
        <title>The Genome Sequence of Sutterella wadsworthensis 2_1_59BFAA.</title>
        <authorList>
            <consortium name="The Broad Institute Genome Sequencing Platform"/>
            <person name="Earl A."/>
            <person name="Ward D."/>
            <person name="Feldgarden M."/>
            <person name="Gevers D."/>
            <person name="Daigneault M."/>
            <person name="Strauss J."/>
            <person name="Allen-Vercoe E."/>
            <person name="Walker B."/>
            <person name="Young S.K."/>
            <person name="Zeng Q."/>
            <person name="Gargeya S."/>
            <person name="Fitzgerald M."/>
            <person name="Haas B."/>
            <person name="Abouelleil A."/>
            <person name="Alvarado L."/>
            <person name="Arachchi H.M."/>
            <person name="Berlin A.M."/>
            <person name="Chapman S.B."/>
            <person name="Goldberg J."/>
            <person name="Griggs A."/>
            <person name="Gujja S."/>
            <person name="Hansen M."/>
            <person name="Howarth C."/>
            <person name="Imamovic A."/>
            <person name="Larimer J."/>
            <person name="McCowen C."/>
            <person name="Montmayeur A."/>
            <person name="Murphy C."/>
            <person name="Neiman D."/>
            <person name="Pearson M."/>
            <person name="Priest M."/>
            <person name="Roberts A."/>
            <person name="Saif S."/>
            <person name="Shea T."/>
            <person name="Sisk P."/>
            <person name="Sykes S."/>
            <person name="Wortman J."/>
            <person name="Nusbaum C."/>
            <person name="Birren B."/>
        </authorList>
    </citation>
    <scope>NUCLEOTIDE SEQUENCE [LARGE SCALE GENOMIC DNA]</scope>
    <source>
        <strain evidence="5 6">2_1_59BFAA</strain>
    </source>
</reference>
<evidence type="ECO:0000259" key="3">
    <source>
        <dbReference type="Pfam" id="PF13525"/>
    </source>
</evidence>
<accession>K1JJU2</accession>
<proteinExistence type="inferred from homology"/>
<dbReference type="InterPro" id="IPR032519">
    <property type="entry name" value="YbgF_tri"/>
</dbReference>
<dbReference type="HOGENOM" id="CLU_044315_1_0_4"/>
<dbReference type="NCBIfam" id="TIGR02795">
    <property type="entry name" value="tol_pal_ybgF"/>
    <property type="match status" value="1"/>
</dbReference>
<comment type="subcellular location">
    <subcellularLocation>
        <location evidence="2">Periplasm</location>
    </subcellularLocation>
</comment>
<evidence type="ECO:0000313" key="5">
    <source>
        <dbReference type="EMBL" id="EKB31915.1"/>
    </source>
</evidence>
<dbReference type="Pfam" id="PF13525">
    <property type="entry name" value="YfiO"/>
    <property type="match status" value="1"/>
</dbReference>
<dbReference type="GO" id="GO:0070206">
    <property type="term" value="P:protein trimerization"/>
    <property type="evidence" value="ECO:0007669"/>
    <property type="project" value="InterPro"/>
</dbReference>
<feature type="signal peptide" evidence="2">
    <location>
        <begin position="1"/>
        <end position="25"/>
    </location>
</feature>
<feature type="chain" id="PRO_5009992097" description="Cell division coordinator CpoB" evidence="2">
    <location>
        <begin position="26"/>
        <end position="241"/>
    </location>
</feature>